<reference evidence="1" key="1">
    <citation type="journal article" date="2021" name="Front. Microbiol.">
        <title>Comprehensive Comparative Genomics and Phenotyping of Methylobacterium Species.</title>
        <authorList>
            <person name="Alessa O."/>
            <person name="Ogura Y."/>
            <person name="Fujitani Y."/>
            <person name="Takami H."/>
            <person name="Hayashi T."/>
            <person name="Sahin N."/>
            <person name="Tani A."/>
        </authorList>
    </citation>
    <scope>NUCLEOTIDE SEQUENCE</scope>
    <source>
        <strain evidence="1">DSM 14458</strain>
    </source>
</reference>
<accession>A0ABQ4URU5</accession>
<organism evidence="1 2">
    <name type="scientific">Methylorubrum suomiense</name>
    <dbReference type="NCBI Taxonomy" id="144191"/>
    <lineage>
        <taxon>Bacteria</taxon>
        <taxon>Pseudomonadati</taxon>
        <taxon>Pseudomonadota</taxon>
        <taxon>Alphaproteobacteria</taxon>
        <taxon>Hyphomicrobiales</taxon>
        <taxon>Methylobacteriaceae</taxon>
        <taxon>Methylorubrum</taxon>
    </lineage>
</organism>
<dbReference type="SUPFAM" id="SSF55144">
    <property type="entry name" value="LigT-like"/>
    <property type="match status" value="1"/>
</dbReference>
<evidence type="ECO:0008006" key="3">
    <source>
        <dbReference type="Google" id="ProtNLM"/>
    </source>
</evidence>
<dbReference type="EMBL" id="BPRE01000003">
    <property type="protein sequence ID" value="GJE74839.1"/>
    <property type="molecule type" value="Genomic_DNA"/>
</dbReference>
<evidence type="ECO:0000313" key="1">
    <source>
        <dbReference type="EMBL" id="GJE74839.1"/>
    </source>
</evidence>
<dbReference type="InterPro" id="IPR009097">
    <property type="entry name" value="Cyclic_Pdiesterase"/>
</dbReference>
<evidence type="ECO:0000313" key="2">
    <source>
        <dbReference type="Proteomes" id="UP001055093"/>
    </source>
</evidence>
<dbReference type="Pfam" id="PF13563">
    <property type="entry name" value="2_5_RNA_ligase2"/>
    <property type="match status" value="1"/>
</dbReference>
<proteinExistence type="predicted"/>
<comment type="caution">
    <text evidence="1">The sequence shown here is derived from an EMBL/GenBank/DDBJ whole genome shotgun (WGS) entry which is preliminary data.</text>
</comment>
<keyword evidence="2" id="KW-1185">Reference proteome</keyword>
<sequence>MAGTATRLRHLLPDPRLSAGGLPALSLRVPPFVPPSPEPDPLILTLQMDAAAFAEFDGLRRRHFPEALNHIPAHATLFHHLPGDDPAAVIETVTALARTEGPPEVAVTGVRFTGRGVAYSLDSEPLAAFRGRVAGAFREALTAQDRQGWRPHVTVQNKVAPDKARALHASLSQDFAPTRFRAPGVILWRYLGGPWERLAAIPFGGAA</sequence>
<gene>
    <name evidence="1" type="ORF">BGCPKDLD_1412</name>
</gene>
<dbReference type="Proteomes" id="UP001055093">
    <property type="component" value="Unassembled WGS sequence"/>
</dbReference>
<protein>
    <recommendedName>
        <fullName evidence="3">2'-5' RNA ligase family protein</fullName>
    </recommendedName>
</protein>
<reference evidence="1" key="2">
    <citation type="submission" date="2021-08" db="EMBL/GenBank/DDBJ databases">
        <authorList>
            <person name="Tani A."/>
            <person name="Ola A."/>
            <person name="Ogura Y."/>
            <person name="Katsura K."/>
            <person name="Hayashi T."/>
        </authorList>
    </citation>
    <scope>NUCLEOTIDE SEQUENCE</scope>
    <source>
        <strain evidence="1">DSM 14458</strain>
    </source>
</reference>
<name>A0ABQ4URU5_9HYPH</name>
<dbReference type="Gene3D" id="3.90.1140.10">
    <property type="entry name" value="Cyclic phosphodiesterase"/>
    <property type="match status" value="1"/>
</dbReference>